<evidence type="ECO:0000256" key="3">
    <source>
        <dbReference type="ARBA" id="ARBA00022475"/>
    </source>
</evidence>
<dbReference type="OrthoDB" id="4833087at2"/>
<evidence type="ECO:0000256" key="1">
    <source>
        <dbReference type="ARBA" id="ARBA00004651"/>
    </source>
</evidence>
<feature type="transmembrane region" description="Helical" evidence="7">
    <location>
        <begin position="251"/>
        <end position="268"/>
    </location>
</feature>
<dbReference type="Proteomes" id="UP000316252">
    <property type="component" value="Unassembled WGS sequence"/>
</dbReference>
<dbReference type="Pfam" id="PF00892">
    <property type="entry name" value="EamA"/>
    <property type="match status" value="2"/>
</dbReference>
<evidence type="ECO:0000256" key="7">
    <source>
        <dbReference type="SAM" id="Phobius"/>
    </source>
</evidence>
<comment type="caution">
    <text evidence="9">The sequence shown here is derived from an EMBL/GenBank/DDBJ whole genome shotgun (WGS) entry which is preliminary data.</text>
</comment>
<evidence type="ECO:0000256" key="6">
    <source>
        <dbReference type="ARBA" id="ARBA00023136"/>
    </source>
</evidence>
<keyword evidence="5 7" id="KW-1133">Transmembrane helix</keyword>
<feature type="transmembrane region" description="Helical" evidence="7">
    <location>
        <begin position="274"/>
        <end position="290"/>
    </location>
</feature>
<feature type="transmembrane region" description="Helical" evidence="7">
    <location>
        <begin position="127"/>
        <end position="148"/>
    </location>
</feature>
<proteinExistence type="inferred from homology"/>
<dbReference type="InterPro" id="IPR000620">
    <property type="entry name" value="EamA_dom"/>
</dbReference>
<reference evidence="9 10" key="1">
    <citation type="submission" date="2019-06" db="EMBL/GenBank/DDBJ databases">
        <authorList>
            <person name="Li F."/>
        </authorList>
    </citation>
    <scope>NUCLEOTIDE SEQUENCE [LARGE SCALE GENOMIC DNA]</scope>
    <source>
        <strain evidence="9 10">10F1D-1</strain>
    </source>
</reference>
<organism evidence="9 10">
    <name type="scientific">Schumannella soli</name>
    <dbReference type="NCBI Taxonomy" id="2590779"/>
    <lineage>
        <taxon>Bacteria</taxon>
        <taxon>Bacillati</taxon>
        <taxon>Actinomycetota</taxon>
        <taxon>Actinomycetes</taxon>
        <taxon>Micrococcales</taxon>
        <taxon>Microbacteriaceae</taxon>
        <taxon>Schumannella</taxon>
    </lineage>
</organism>
<feature type="domain" description="EamA" evidence="8">
    <location>
        <begin position="16"/>
        <end position="144"/>
    </location>
</feature>
<keyword evidence="3" id="KW-1003">Cell membrane</keyword>
<keyword evidence="6 7" id="KW-0472">Membrane</keyword>
<dbReference type="PANTHER" id="PTHR42920:SF5">
    <property type="entry name" value="EAMA DOMAIN-CONTAINING PROTEIN"/>
    <property type="match status" value="1"/>
</dbReference>
<gene>
    <name evidence="9" type="ORF">FJ657_12410</name>
</gene>
<feature type="domain" description="EamA" evidence="8">
    <location>
        <begin position="154"/>
        <end position="288"/>
    </location>
</feature>
<evidence type="ECO:0000256" key="5">
    <source>
        <dbReference type="ARBA" id="ARBA00022989"/>
    </source>
</evidence>
<feature type="transmembrane region" description="Helical" evidence="7">
    <location>
        <begin position="154"/>
        <end position="172"/>
    </location>
</feature>
<evidence type="ECO:0000256" key="2">
    <source>
        <dbReference type="ARBA" id="ARBA00007362"/>
    </source>
</evidence>
<comment type="subcellular location">
    <subcellularLocation>
        <location evidence="1">Cell membrane</location>
        <topology evidence="1">Multi-pass membrane protein</topology>
    </subcellularLocation>
</comment>
<name>A0A506Y0K6_9MICO</name>
<evidence type="ECO:0000256" key="4">
    <source>
        <dbReference type="ARBA" id="ARBA00022692"/>
    </source>
</evidence>
<evidence type="ECO:0000313" key="9">
    <source>
        <dbReference type="EMBL" id="TPW75017.1"/>
    </source>
</evidence>
<evidence type="ECO:0000313" key="10">
    <source>
        <dbReference type="Proteomes" id="UP000316252"/>
    </source>
</evidence>
<dbReference type="RefSeq" id="WP_141164045.1">
    <property type="nucleotide sequence ID" value="NZ_VHQG01000003.1"/>
</dbReference>
<feature type="transmembrane region" description="Helical" evidence="7">
    <location>
        <begin position="184"/>
        <end position="204"/>
    </location>
</feature>
<sequence>MISSRVGSALRRQTPDLVLIAIAVVWGGSYLASKDLAAASTAAAVTCARFVPAALIMLALCAARRGRGLRGSLRPGLALGALRTATIALETVGVTITSAANAGLIIGLSVLFTPLIESAVRRRRISASLLGSILLALVGVALLVGGNGVTPPNLGDALLLTAAVTRAALGVAEAQTARRPGTDVIALTTIELTVGAVVFAVVGTGPLLSAASGFGAAQWGVIAYLIVGCTIGAFLGQLWATRRTSASRAGMLLATEPVWALGIAVVLAGERIGPLGLCGAAILLAATVWGRRAERAWRERGLDAAPAPRPDLG</sequence>
<dbReference type="InterPro" id="IPR037185">
    <property type="entry name" value="EmrE-like"/>
</dbReference>
<keyword evidence="4 7" id="KW-0812">Transmembrane</keyword>
<evidence type="ECO:0000259" key="8">
    <source>
        <dbReference type="Pfam" id="PF00892"/>
    </source>
</evidence>
<dbReference type="PANTHER" id="PTHR42920">
    <property type="entry name" value="OS03G0707200 PROTEIN-RELATED"/>
    <property type="match status" value="1"/>
</dbReference>
<dbReference type="EMBL" id="VHQG01000003">
    <property type="protein sequence ID" value="TPW75017.1"/>
    <property type="molecule type" value="Genomic_DNA"/>
</dbReference>
<feature type="transmembrane region" description="Helical" evidence="7">
    <location>
        <begin position="102"/>
        <end position="120"/>
    </location>
</feature>
<accession>A0A506Y0K6</accession>
<dbReference type="InterPro" id="IPR051258">
    <property type="entry name" value="Diverse_Substrate_Transporter"/>
</dbReference>
<keyword evidence="10" id="KW-1185">Reference proteome</keyword>
<protein>
    <submittedName>
        <fullName evidence="9">DMT family transporter</fullName>
    </submittedName>
</protein>
<dbReference type="SUPFAM" id="SSF103481">
    <property type="entry name" value="Multidrug resistance efflux transporter EmrE"/>
    <property type="match status" value="2"/>
</dbReference>
<dbReference type="AlphaFoldDB" id="A0A506Y0K6"/>
<comment type="similarity">
    <text evidence="2">Belongs to the EamA transporter family.</text>
</comment>
<feature type="transmembrane region" description="Helical" evidence="7">
    <location>
        <begin position="216"/>
        <end position="239"/>
    </location>
</feature>
<dbReference type="GO" id="GO:0005886">
    <property type="term" value="C:plasma membrane"/>
    <property type="evidence" value="ECO:0007669"/>
    <property type="project" value="UniProtKB-SubCell"/>
</dbReference>